<gene>
    <name evidence="1" type="ORF">Q5P01_021708</name>
</gene>
<accession>A0AA88LW92</accession>
<evidence type="ECO:0000313" key="1">
    <source>
        <dbReference type="EMBL" id="KAK2824533.1"/>
    </source>
</evidence>
<comment type="caution">
    <text evidence="1">The sequence shown here is derived from an EMBL/GenBank/DDBJ whole genome shotgun (WGS) entry which is preliminary data.</text>
</comment>
<dbReference type="Proteomes" id="UP001187415">
    <property type="component" value="Unassembled WGS sequence"/>
</dbReference>
<evidence type="ECO:0000313" key="2">
    <source>
        <dbReference type="Proteomes" id="UP001187415"/>
    </source>
</evidence>
<name>A0AA88LW92_CHASR</name>
<reference evidence="1" key="1">
    <citation type="submission" date="2023-07" db="EMBL/GenBank/DDBJ databases">
        <title>Chromosome-level Genome Assembly of Striped Snakehead (Channa striata).</title>
        <authorList>
            <person name="Liu H."/>
        </authorList>
    </citation>
    <scope>NUCLEOTIDE SEQUENCE</scope>
    <source>
        <strain evidence="1">Gz</strain>
        <tissue evidence="1">Muscle</tissue>
    </source>
</reference>
<proteinExistence type="predicted"/>
<protein>
    <submittedName>
        <fullName evidence="1">Uncharacterized protein</fullName>
    </submittedName>
</protein>
<organism evidence="1 2">
    <name type="scientific">Channa striata</name>
    <name type="common">Snakehead murrel</name>
    <name type="synonym">Ophicephalus striatus</name>
    <dbReference type="NCBI Taxonomy" id="64152"/>
    <lineage>
        <taxon>Eukaryota</taxon>
        <taxon>Metazoa</taxon>
        <taxon>Chordata</taxon>
        <taxon>Craniata</taxon>
        <taxon>Vertebrata</taxon>
        <taxon>Euteleostomi</taxon>
        <taxon>Actinopterygii</taxon>
        <taxon>Neopterygii</taxon>
        <taxon>Teleostei</taxon>
        <taxon>Neoteleostei</taxon>
        <taxon>Acanthomorphata</taxon>
        <taxon>Anabantaria</taxon>
        <taxon>Anabantiformes</taxon>
        <taxon>Channoidei</taxon>
        <taxon>Channidae</taxon>
        <taxon>Channa</taxon>
    </lineage>
</organism>
<dbReference type="AlphaFoldDB" id="A0AA88LW92"/>
<sequence>MIRNPNIKLRSVVDQSALSFPPSHSSHSLAPARSCSYVFLGDVVGRKEESYEERQRLRDKKCRIIPYYQK</sequence>
<dbReference type="EMBL" id="JAUPFM010000017">
    <property type="protein sequence ID" value="KAK2824533.1"/>
    <property type="molecule type" value="Genomic_DNA"/>
</dbReference>
<keyword evidence="2" id="KW-1185">Reference proteome</keyword>